<reference evidence="1" key="1">
    <citation type="submission" date="2016-12" db="EMBL/GenBank/DDBJ databases">
        <title>The genomes of Aspergillus section Nigri reveals drivers in fungal speciation.</title>
        <authorList>
            <consortium name="DOE Joint Genome Institute"/>
            <person name="Vesth T.C."/>
            <person name="Nybo J."/>
            <person name="Theobald S."/>
            <person name="Brandl J."/>
            <person name="Frisvad J.C."/>
            <person name="Nielsen K.F."/>
            <person name="Lyhne E.K."/>
            <person name="Kogle M.E."/>
            <person name="Kuo A."/>
            <person name="Riley R."/>
            <person name="Clum A."/>
            <person name="Nolan M."/>
            <person name="Lipzen A."/>
            <person name="Salamov A."/>
            <person name="Henrissat B."/>
            <person name="Wiebenga A."/>
            <person name="De Vries R.P."/>
            <person name="Grigoriev I.V."/>
            <person name="Mortensen U.H."/>
            <person name="Andersen M.R."/>
            <person name="Baker S.E."/>
        </authorList>
    </citation>
    <scope>NUCLEOTIDE SEQUENCE [LARGE SCALE GENOMIC DNA]</scope>
    <source>
        <strain evidence="1">CBS 115656</strain>
    </source>
</reference>
<dbReference type="RefSeq" id="XP_025481088.1">
    <property type="nucleotide sequence ID" value="XM_025625944.1"/>
</dbReference>
<dbReference type="GeneID" id="37128400"/>
<name>A0A318YUG5_ASPNB</name>
<gene>
    <name evidence="1" type="ORF">BO87DRAFT_405636</name>
</gene>
<proteinExistence type="predicted"/>
<evidence type="ECO:0008006" key="3">
    <source>
        <dbReference type="Google" id="ProtNLM"/>
    </source>
</evidence>
<dbReference type="SUPFAM" id="SSF56112">
    <property type="entry name" value="Protein kinase-like (PK-like)"/>
    <property type="match status" value="1"/>
</dbReference>
<accession>A0A318YUG5</accession>
<dbReference type="OrthoDB" id="4062651at2759"/>
<evidence type="ECO:0000313" key="1">
    <source>
        <dbReference type="EMBL" id="PYH35610.1"/>
    </source>
</evidence>
<keyword evidence="2" id="KW-1185">Reference proteome</keyword>
<protein>
    <recommendedName>
        <fullName evidence="3">Protein kinase domain-containing protein</fullName>
    </recommendedName>
</protein>
<evidence type="ECO:0000313" key="2">
    <source>
        <dbReference type="Proteomes" id="UP000247647"/>
    </source>
</evidence>
<dbReference type="InterPro" id="IPR011009">
    <property type="entry name" value="Kinase-like_dom_sf"/>
</dbReference>
<sequence>MAQPVDPLATESLPPYEILHFMYGVGTYAELTILCYGKRFHITISAENLQGDPNVESEYLSLLRKLDSDEPFEQNDDVGDPMEELCFWIAFKCNSEMRVLGSERQPQLHTLYDWFYPDTLILTPKIIDGRLNVQSSTPSQQFLQELTPNVELPSSIADFGIPVVPPSKVLLPHDTAGGDLSQRPTKQPMSVKTQIEKYQYCSVFRNSACRALSVRQRYMSSWIFRAIRNMIEKLHAAGIVWGDAKPDNILVGADDNLWIIDFGGGYTHGWVDEDKEGTMEGDSQALSRIVNFLLDKSSE</sequence>
<organism evidence="1 2">
    <name type="scientific">Aspergillus neoniger (strain CBS 115656)</name>
    <dbReference type="NCBI Taxonomy" id="1448310"/>
    <lineage>
        <taxon>Eukaryota</taxon>
        <taxon>Fungi</taxon>
        <taxon>Dikarya</taxon>
        <taxon>Ascomycota</taxon>
        <taxon>Pezizomycotina</taxon>
        <taxon>Eurotiomycetes</taxon>
        <taxon>Eurotiomycetidae</taxon>
        <taxon>Eurotiales</taxon>
        <taxon>Aspergillaceae</taxon>
        <taxon>Aspergillus</taxon>
        <taxon>Aspergillus subgen. Circumdati</taxon>
    </lineage>
</organism>
<dbReference type="Gene3D" id="1.10.510.10">
    <property type="entry name" value="Transferase(Phosphotransferase) domain 1"/>
    <property type="match status" value="1"/>
</dbReference>
<dbReference type="AlphaFoldDB" id="A0A318YUG5"/>
<dbReference type="EMBL" id="KZ821455">
    <property type="protein sequence ID" value="PYH35610.1"/>
    <property type="molecule type" value="Genomic_DNA"/>
</dbReference>
<dbReference type="Proteomes" id="UP000247647">
    <property type="component" value="Unassembled WGS sequence"/>
</dbReference>